<dbReference type="EMBL" id="CP101637">
    <property type="protein sequence ID" value="WMT81777.1"/>
    <property type="molecule type" value="Genomic_DNA"/>
</dbReference>
<dbReference type="PANTHER" id="PTHR45453:SF1">
    <property type="entry name" value="PHOSPHATE REGULON SENSOR PROTEIN PHOR"/>
    <property type="match status" value="1"/>
</dbReference>
<dbReference type="InterPro" id="IPR050351">
    <property type="entry name" value="BphY/WalK/GraS-like"/>
</dbReference>
<dbReference type="Pfam" id="PF00512">
    <property type="entry name" value="HisKA"/>
    <property type="match status" value="1"/>
</dbReference>
<evidence type="ECO:0000256" key="1">
    <source>
        <dbReference type="ARBA" id="ARBA00000085"/>
    </source>
</evidence>
<dbReference type="InterPro" id="IPR004358">
    <property type="entry name" value="Sig_transdc_His_kin-like_C"/>
</dbReference>
<gene>
    <name evidence="11" type="primary">sasA_16</name>
    <name evidence="11" type="ORF">TEMA_21250</name>
</gene>
<dbReference type="PROSITE" id="PS50109">
    <property type="entry name" value="HIS_KIN"/>
    <property type="match status" value="1"/>
</dbReference>
<evidence type="ECO:0000256" key="8">
    <source>
        <dbReference type="SAM" id="Coils"/>
    </source>
</evidence>
<feature type="coiled-coil region" evidence="8">
    <location>
        <begin position="189"/>
        <end position="232"/>
    </location>
</feature>
<dbReference type="Pfam" id="PF02518">
    <property type="entry name" value="HATPase_c"/>
    <property type="match status" value="1"/>
</dbReference>
<evidence type="ECO:0000256" key="4">
    <source>
        <dbReference type="ARBA" id="ARBA00022553"/>
    </source>
</evidence>
<reference evidence="11 12" key="1">
    <citation type="submission" date="2022-07" db="EMBL/GenBank/DDBJ databases">
        <title>Genome sequence of Terrisporobacter mayombei DSM6539.</title>
        <authorList>
            <person name="Boeer T."/>
            <person name="Bengelsdorf F.R."/>
            <person name="Daniel R."/>
            <person name="Poehlein A."/>
        </authorList>
    </citation>
    <scope>NUCLEOTIDE SEQUENCE [LARGE SCALE GENOMIC DNA]</scope>
    <source>
        <strain evidence="11 12">DSM 6539</strain>
    </source>
</reference>
<evidence type="ECO:0000313" key="11">
    <source>
        <dbReference type="EMBL" id="WMT81777.1"/>
    </source>
</evidence>
<proteinExistence type="predicted"/>
<dbReference type="InterPro" id="IPR003661">
    <property type="entry name" value="HisK_dim/P_dom"/>
</dbReference>
<feature type="coiled-coil region" evidence="8">
    <location>
        <begin position="124"/>
        <end position="158"/>
    </location>
</feature>
<evidence type="ECO:0000256" key="2">
    <source>
        <dbReference type="ARBA" id="ARBA00004370"/>
    </source>
</evidence>
<dbReference type="InterPro" id="IPR005467">
    <property type="entry name" value="His_kinase_dom"/>
</dbReference>
<dbReference type="GO" id="GO:0016740">
    <property type="term" value="F:transferase activity"/>
    <property type="evidence" value="ECO:0007669"/>
    <property type="project" value="UniProtKB-KW"/>
</dbReference>
<dbReference type="CDD" id="cd00082">
    <property type="entry name" value="HisKA"/>
    <property type="match status" value="1"/>
</dbReference>
<sequence length="373" mass="43036">MEWGINLEFNKKKLNLNKKLIFYLAMVMIGIILIMAVSINLSVEKKIIYYFSNMVELSKQSLTKNRELFLQDITNLIIGISLLMIIISISISIFLSQKISKPIIVVSKMTDFIKRGGYDQTLEYESSIVEIDDLINSINELSKELYKMENMRKKLTSDISHELRTPLTSIQTHLEAMIDGIWEPSPERLNSVNEEVIRLNHLVNQLKNLTKYDSEKNKLEVSEVDLKQLIKNIIYNNQSFAFEKNIEIEYDLEELTARVDKEKITQVIVNLMSNAIRYTNCNCKIEGKIIIKLYKEDDFIKITVKDNGIGIPEESLDYIFERFYRVDKSRCRNTGGTGIGLTICKSIIDLHKGKIEVKSKINEGSEFIITLPA</sequence>
<comment type="subcellular location">
    <subcellularLocation>
        <location evidence="2">Membrane</location>
    </subcellularLocation>
</comment>
<organism evidence="11 12">
    <name type="scientific">Terrisporobacter mayombei</name>
    <dbReference type="NCBI Taxonomy" id="1541"/>
    <lineage>
        <taxon>Bacteria</taxon>
        <taxon>Bacillati</taxon>
        <taxon>Bacillota</taxon>
        <taxon>Clostridia</taxon>
        <taxon>Peptostreptococcales</taxon>
        <taxon>Peptostreptococcaceae</taxon>
        <taxon>Terrisporobacter</taxon>
    </lineage>
</organism>
<accession>A0ABY9Q5E6</accession>
<keyword evidence="9" id="KW-1133">Transmembrane helix</keyword>
<evidence type="ECO:0000313" key="12">
    <source>
        <dbReference type="Proteomes" id="UP001235030"/>
    </source>
</evidence>
<dbReference type="PANTHER" id="PTHR45453">
    <property type="entry name" value="PHOSPHATE REGULON SENSOR PROTEIN PHOR"/>
    <property type="match status" value="1"/>
</dbReference>
<dbReference type="SMART" id="SM00387">
    <property type="entry name" value="HATPase_c"/>
    <property type="match status" value="1"/>
</dbReference>
<dbReference type="EC" id="2.7.13.3" evidence="3"/>
<evidence type="ECO:0000256" key="9">
    <source>
        <dbReference type="SAM" id="Phobius"/>
    </source>
</evidence>
<dbReference type="InterPro" id="IPR003594">
    <property type="entry name" value="HATPase_dom"/>
</dbReference>
<keyword evidence="6" id="KW-0418">Kinase</keyword>
<dbReference type="InterPro" id="IPR036890">
    <property type="entry name" value="HATPase_C_sf"/>
</dbReference>
<name>A0ABY9Q5E6_9FIRM</name>
<dbReference type="SMART" id="SM00388">
    <property type="entry name" value="HisKA"/>
    <property type="match status" value="1"/>
</dbReference>
<keyword evidence="12" id="KW-1185">Reference proteome</keyword>
<keyword evidence="8" id="KW-0175">Coiled coil</keyword>
<feature type="transmembrane region" description="Helical" evidence="9">
    <location>
        <begin position="73"/>
        <end position="95"/>
    </location>
</feature>
<comment type="catalytic activity">
    <reaction evidence="1">
        <text>ATP + protein L-histidine = ADP + protein N-phospho-L-histidine.</text>
        <dbReference type="EC" id="2.7.13.3"/>
    </reaction>
</comment>
<dbReference type="Gene3D" id="3.30.565.10">
    <property type="entry name" value="Histidine kinase-like ATPase, C-terminal domain"/>
    <property type="match status" value="1"/>
</dbReference>
<feature type="transmembrane region" description="Helical" evidence="9">
    <location>
        <begin position="20"/>
        <end position="43"/>
    </location>
</feature>
<dbReference type="SUPFAM" id="SSF47384">
    <property type="entry name" value="Homodimeric domain of signal transducing histidine kinase"/>
    <property type="match status" value="1"/>
</dbReference>
<dbReference type="Gene3D" id="1.10.287.130">
    <property type="match status" value="1"/>
</dbReference>
<dbReference type="SUPFAM" id="SSF55874">
    <property type="entry name" value="ATPase domain of HSP90 chaperone/DNA topoisomerase II/histidine kinase"/>
    <property type="match status" value="1"/>
</dbReference>
<keyword evidence="9" id="KW-0472">Membrane</keyword>
<keyword evidence="7" id="KW-0902">Two-component regulatory system</keyword>
<dbReference type="InterPro" id="IPR036097">
    <property type="entry name" value="HisK_dim/P_sf"/>
</dbReference>
<feature type="domain" description="Histidine kinase" evidence="10">
    <location>
        <begin position="158"/>
        <end position="373"/>
    </location>
</feature>
<keyword evidence="5 11" id="KW-0808">Transferase</keyword>
<keyword evidence="9" id="KW-0812">Transmembrane</keyword>
<evidence type="ECO:0000256" key="6">
    <source>
        <dbReference type="ARBA" id="ARBA00022777"/>
    </source>
</evidence>
<dbReference type="Gene3D" id="6.10.340.10">
    <property type="match status" value="1"/>
</dbReference>
<evidence type="ECO:0000256" key="7">
    <source>
        <dbReference type="ARBA" id="ARBA00023012"/>
    </source>
</evidence>
<dbReference type="CDD" id="cd00075">
    <property type="entry name" value="HATPase"/>
    <property type="match status" value="1"/>
</dbReference>
<keyword evidence="4" id="KW-0597">Phosphoprotein</keyword>
<evidence type="ECO:0000256" key="5">
    <source>
        <dbReference type="ARBA" id="ARBA00022679"/>
    </source>
</evidence>
<protein>
    <recommendedName>
        <fullName evidence="3">histidine kinase</fullName>
        <ecNumber evidence="3">2.7.13.3</ecNumber>
    </recommendedName>
</protein>
<evidence type="ECO:0000259" key="10">
    <source>
        <dbReference type="PROSITE" id="PS50109"/>
    </source>
</evidence>
<dbReference type="PRINTS" id="PR00344">
    <property type="entry name" value="BCTRLSENSOR"/>
</dbReference>
<evidence type="ECO:0000256" key="3">
    <source>
        <dbReference type="ARBA" id="ARBA00012438"/>
    </source>
</evidence>
<dbReference type="Proteomes" id="UP001235030">
    <property type="component" value="Chromosome"/>
</dbReference>